<dbReference type="OrthoDB" id="539213at2759"/>
<dbReference type="SUPFAM" id="SSF48403">
    <property type="entry name" value="Ankyrin repeat"/>
    <property type="match status" value="1"/>
</dbReference>
<organism evidence="3 4">
    <name type="scientific">Cudoniella acicularis</name>
    <dbReference type="NCBI Taxonomy" id="354080"/>
    <lineage>
        <taxon>Eukaryota</taxon>
        <taxon>Fungi</taxon>
        <taxon>Dikarya</taxon>
        <taxon>Ascomycota</taxon>
        <taxon>Pezizomycotina</taxon>
        <taxon>Leotiomycetes</taxon>
        <taxon>Helotiales</taxon>
        <taxon>Tricladiaceae</taxon>
        <taxon>Cudoniella</taxon>
    </lineage>
</organism>
<dbReference type="AlphaFoldDB" id="A0A8H4RGB3"/>
<comment type="caution">
    <text evidence="3">The sequence shown here is derived from an EMBL/GenBank/DDBJ whole genome shotgun (WGS) entry which is preliminary data.</text>
</comment>
<evidence type="ECO:0000313" key="4">
    <source>
        <dbReference type="Proteomes" id="UP000566819"/>
    </source>
</evidence>
<dbReference type="EMBL" id="JAAMPI010000723">
    <property type="protein sequence ID" value="KAF4629078.1"/>
    <property type="molecule type" value="Genomic_DNA"/>
</dbReference>
<dbReference type="PANTHER" id="PTHR38788">
    <property type="entry name" value="CLR5 DOMAIN-CONTAINING PROTEIN"/>
    <property type="match status" value="1"/>
</dbReference>
<reference evidence="3 4" key="1">
    <citation type="submission" date="2020-03" db="EMBL/GenBank/DDBJ databases">
        <title>Draft Genome Sequence of Cudoniella acicularis.</title>
        <authorList>
            <person name="Buettner E."/>
            <person name="Kellner H."/>
        </authorList>
    </citation>
    <scope>NUCLEOTIDE SEQUENCE [LARGE SCALE GENOMIC DNA]</scope>
    <source>
        <strain evidence="3 4">DSM 108380</strain>
    </source>
</reference>
<dbReference type="Proteomes" id="UP000566819">
    <property type="component" value="Unassembled WGS sequence"/>
</dbReference>
<dbReference type="Gene3D" id="1.25.40.20">
    <property type="entry name" value="Ankyrin repeat-containing domain"/>
    <property type="match status" value="1"/>
</dbReference>
<feature type="region of interest" description="Disordered" evidence="1">
    <location>
        <begin position="73"/>
        <end position="101"/>
    </location>
</feature>
<evidence type="ECO:0000259" key="2">
    <source>
        <dbReference type="Pfam" id="PF14420"/>
    </source>
</evidence>
<dbReference type="Pfam" id="PF14420">
    <property type="entry name" value="Clr5"/>
    <property type="match status" value="1"/>
</dbReference>
<protein>
    <recommendedName>
        <fullName evidence="2">Clr5 domain-containing protein</fullName>
    </recommendedName>
</protein>
<name>A0A8H4RGB3_9HELO</name>
<keyword evidence="4" id="KW-1185">Reference proteome</keyword>
<feature type="domain" description="Clr5" evidence="2">
    <location>
        <begin position="144"/>
        <end position="191"/>
    </location>
</feature>
<dbReference type="InterPro" id="IPR036770">
    <property type="entry name" value="Ankyrin_rpt-contain_sf"/>
</dbReference>
<sequence length="930" mass="104655">MENFQDYTAAQMEQATAQSQYQVSFQPHSINNTEAQSYRQFNQFQNFSMGGKSIEDSSNFMMTYPCACIPPQTSPKAPPNSSLNHNLAQSSNTTLGWSPHRHDSAISRNLIQQPAQMANLPLSQQYSSQSSIRKRAPKAPTMTAEIWKPCEPRIKQLYADEGRSYKELGEVINKEFGLTATQRQYKAKIQKMKLERNTKPAERNKVVRHLLHRVTMKKNNNQVRVRGHNISTEKLARWIKEAAITVPVNPPSPLSSCISIYTNSQYGSPKMTKSACSKDQPPNIKSDTAIQRILKYSAARTQILEPQEAGDVFNDLQIILDCEHIDHKTYPDIPDKNSWNPRVKEDITRVRNLMNLNQGLILDNNTSQLNPSPNTKSPNHNHRHAAWVTPFGRVGVSFWNVWDGSKTNITGKAPAMIMDNLENYFAARVAIVPSGTRTPLFRVIVDFSPHLDPAAKITYQAVISNDSEVFGIVARGDVERLVGALEKHTASLTDLDEQGRSLLNVYAVHSHRANMCKFLINRNADVNAIECSITSPEFVGPTYNLYEALDSDLNEEERFELAQCFKICFEAGADASLETYHGDGTWLTVLTETVASMSVENLKTILELGGVFLSSLVTYSECCFKEISLLMLLADHCGYFDGSDIHIVDKAILLMKWKADISSSYCNGDTVLHRVLKCPRHSDRLSKARCRENGSLWQWRLSFTAPKDLLITFIAAGADVYAENGAGETPSGSACDYNRVEEWNEALTACGYDSAKVLADSEPDTYGQFKYERQTSKLSFEEYCQIRQEECQIKEGNIYEEDDDIDVDEEDLGEEDLDEDERESNMALDHDRTEPGIWNMEHGDENTWSTFGGEYNNDGMQLDLSGEGYLPNTALRGIIEAEEGEPVEGDDIQHDGIDFELNNGNDSTLDITERFFSFEEYLDVSLSEES</sequence>
<proteinExistence type="predicted"/>
<evidence type="ECO:0000313" key="3">
    <source>
        <dbReference type="EMBL" id="KAF4629078.1"/>
    </source>
</evidence>
<accession>A0A8H4RGB3</accession>
<gene>
    <name evidence="3" type="ORF">G7Y89_g9078</name>
</gene>
<dbReference type="PANTHER" id="PTHR38788:SF3">
    <property type="entry name" value="CLR5 DOMAIN-CONTAINING PROTEIN"/>
    <property type="match status" value="1"/>
</dbReference>
<evidence type="ECO:0000256" key="1">
    <source>
        <dbReference type="SAM" id="MobiDB-lite"/>
    </source>
</evidence>
<dbReference type="InterPro" id="IPR025676">
    <property type="entry name" value="Clr5_dom"/>
</dbReference>
<feature type="compositionally biased region" description="Polar residues" evidence="1">
    <location>
        <begin position="79"/>
        <end position="96"/>
    </location>
</feature>